<dbReference type="SMART" id="SM00922">
    <property type="entry name" value="MR_MLE"/>
    <property type="match status" value="1"/>
</dbReference>
<evidence type="ECO:0000256" key="1">
    <source>
        <dbReference type="ARBA" id="ARBA00023239"/>
    </source>
</evidence>
<feature type="domain" description="Mandelate racemase/muconate lactonizing enzyme C-terminal" evidence="2">
    <location>
        <begin position="126"/>
        <end position="230"/>
    </location>
</feature>
<dbReference type="RefSeq" id="WP_141874220.1">
    <property type="nucleotide sequence ID" value="NZ_VFOX01000002.1"/>
</dbReference>
<dbReference type="InterPro" id="IPR029065">
    <property type="entry name" value="Enolase_C-like"/>
</dbReference>
<dbReference type="Proteomes" id="UP000317209">
    <property type="component" value="Unassembled WGS sequence"/>
</dbReference>
<dbReference type="Pfam" id="PF13378">
    <property type="entry name" value="MR_MLE_C"/>
    <property type="match status" value="1"/>
</dbReference>
<protein>
    <submittedName>
        <fullName evidence="3">Galactonate dehydratase</fullName>
    </submittedName>
</protein>
<dbReference type="GO" id="GO:0016829">
    <property type="term" value="F:lyase activity"/>
    <property type="evidence" value="ECO:0007669"/>
    <property type="project" value="UniProtKB-KW"/>
</dbReference>
<accession>A0A543BBR2</accession>
<dbReference type="InterPro" id="IPR034593">
    <property type="entry name" value="DgoD-like"/>
</dbReference>
<dbReference type="Gene3D" id="3.20.20.120">
    <property type="entry name" value="Enolase-like C-terminal domain"/>
    <property type="match status" value="1"/>
</dbReference>
<dbReference type="OrthoDB" id="9802699at2"/>
<dbReference type="InterPro" id="IPR029017">
    <property type="entry name" value="Enolase-like_N"/>
</dbReference>
<dbReference type="Gene3D" id="3.30.390.10">
    <property type="entry name" value="Enolase-like, N-terminal domain"/>
    <property type="match status" value="1"/>
</dbReference>
<evidence type="ECO:0000313" key="4">
    <source>
        <dbReference type="Proteomes" id="UP000317209"/>
    </source>
</evidence>
<dbReference type="GO" id="GO:0009063">
    <property type="term" value="P:amino acid catabolic process"/>
    <property type="evidence" value="ECO:0007669"/>
    <property type="project" value="InterPro"/>
</dbReference>
<dbReference type="PANTHER" id="PTHR48080">
    <property type="entry name" value="D-GALACTONATE DEHYDRATASE-RELATED"/>
    <property type="match status" value="1"/>
</dbReference>
<dbReference type="InterPro" id="IPR013342">
    <property type="entry name" value="Mandelate_racemase_C"/>
</dbReference>
<dbReference type="InterPro" id="IPR018110">
    <property type="entry name" value="Mandel_Rmase/mucon_lact_enz_CS"/>
</dbReference>
<dbReference type="SUPFAM" id="SSF51604">
    <property type="entry name" value="Enolase C-terminal domain-like"/>
    <property type="match status" value="1"/>
</dbReference>
<proteinExistence type="predicted"/>
<sequence length="382" mass="41727">MRIRAVESFILTDRRLLVRIGTDTDLVGWGEATLETWVGPVATVVRQMSDYLVGQDPRRITAHWQVLTRGGFYRGGPVMSSAVSGIDQALWDLAGKRLGVPVHELLGGPVRSGVRLYGHANIDGRIGDPVRAQELAAQGFTMVKVAPTTPTRFVDTEGTMRRLVEELEELRAAIGDEVDIAVDLHGRFSIPQSRRFLARTEHVGLAFVEEPLRPEHSAHIGALVRGTSTPIATGERLYSRTEFDPVLRAGIAFAQPDLSHAGGISEVVRIGALADVFDAQLAPHCPLGLVAFAACIQVDAATPNAAVQETVIDFAALLDSEEHAYVRNREDWVPVDGYLPVPQGVGLGLDIDEQLVRERAVEVAPSLELWWSDPRDGSYVEW</sequence>
<dbReference type="EMBL" id="VFOX01000002">
    <property type="protein sequence ID" value="TQL82291.1"/>
    <property type="molecule type" value="Genomic_DNA"/>
</dbReference>
<gene>
    <name evidence="3" type="ORF">FB560_3775</name>
</gene>
<dbReference type="AlphaFoldDB" id="A0A543BBR2"/>
<keyword evidence="4" id="KW-1185">Reference proteome</keyword>
<dbReference type="PANTHER" id="PTHR48080:SF2">
    <property type="entry name" value="D-GALACTONATE DEHYDRATASE"/>
    <property type="match status" value="1"/>
</dbReference>
<name>A0A543BBR2_9MICO</name>
<dbReference type="Pfam" id="PF02746">
    <property type="entry name" value="MR_MLE_N"/>
    <property type="match status" value="1"/>
</dbReference>
<evidence type="ECO:0000313" key="3">
    <source>
        <dbReference type="EMBL" id="TQL82291.1"/>
    </source>
</evidence>
<keyword evidence="1" id="KW-0456">Lyase</keyword>
<dbReference type="SFLD" id="SFLDG00179">
    <property type="entry name" value="mandelate_racemase"/>
    <property type="match status" value="1"/>
</dbReference>
<evidence type="ECO:0000259" key="2">
    <source>
        <dbReference type="SMART" id="SM00922"/>
    </source>
</evidence>
<dbReference type="InterPro" id="IPR036849">
    <property type="entry name" value="Enolase-like_C_sf"/>
</dbReference>
<reference evidence="3 4" key="1">
    <citation type="submission" date="2019-06" db="EMBL/GenBank/DDBJ databases">
        <title>Sequencing the genomes of 1000 actinobacteria strains.</title>
        <authorList>
            <person name="Klenk H.-P."/>
        </authorList>
    </citation>
    <scope>NUCLEOTIDE SEQUENCE [LARGE SCALE GENOMIC DNA]</scope>
    <source>
        <strain evidence="3 4">DSM 20169</strain>
    </source>
</reference>
<dbReference type="InterPro" id="IPR013341">
    <property type="entry name" value="Mandelate_racemase_N_dom"/>
</dbReference>
<dbReference type="PROSITE" id="PS00908">
    <property type="entry name" value="MR_MLE_1"/>
    <property type="match status" value="1"/>
</dbReference>
<dbReference type="SUPFAM" id="SSF54826">
    <property type="entry name" value="Enolase N-terminal domain-like"/>
    <property type="match status" value="1"/>
</dbReference>
<organism evidence="3 4">
    <name type="scientific">Microbacterium saperdae</name>
    <dbReference type="NCBI Taxonomy" id="69368"/>
    <lineage>
        <taxon>Bacteria</taxon>
        <taxon>Bacillati</taxon>
        <taxon>Actinomycetota</taxon>
        <taxon>Actinomycetes</taxon>
        <taxon>Micrococcales</taxon>
        <taxon>Microbacteriaceae</taxon>
        <taxon>Microbacterium</taxon>
    </lineage>
</organism>
<dbReference type="NCBIfam" id="NF010624">
    <property type="entry name" value="PRK14017.1"/>
    <property type="match status" value="1"/>
</dbReference>
<comment type="caution">
    <text evidence="3">The sequence shown here is derived from an EMBL/GenBank/DDBJ whole genome shotgun (WGS) entry which is preliminary data.</text>
</comment>
<dbReference type="SFLD" id="SFLDS00001">
    <property type="entry name" value="Enolase"/>
    <property type="match status" value="1"/>
</dbReference>